<organism evidence="10 11">
    <name type="scientific">Halomonas dongshanensis</name>
    <dbReference type="NCBI Taxonomy" id="2890835"/>
    <lineage>
        <taxon>Bacteria</taxon>
        <taxon>Pseudomonadati</taxon>
        <taxon>Pseudomonadota</taxon>
        <taxon>Gammaproteobacteria</taxon>
        <taxon>Oceanospirillales</taxon>
        <taxon>Halomonadaceae</taxon>
        <taxon>Halomonas</taxon>
    </lineage>
</organism>
<keyword evidence="6 9" id="KW-0418">Kinase</keyword>
<evidence type="ECO:0000256" key="1">
    <source>
        <dbReference type="ARBA" id="ARBA00004761"/>
    </source>
</evidence>
<dbReference type="EMBL" id="JAJISC010000002">
    <property type="protein sequence ID" value="MCS2608828.1"/>
    <property type="molecule type" value="Genomic_DNA"/>
</dbReference>
<dbReference type="Pfam" id="PF01202">
    <property type="entry name" value="SKI"/>
    <property type="match status" value="1"/>
</dbReference>
<sequence length="177" mass="19333">MHRPSFRILVMGVSGCGKSLIGQALADALDATFIDGDRYHAPTSIAKMASGTPLTDDDRLSWLTTLAGMYRDYRLRDESVVIACSGLKKRYRDLLRQGDEELRVLFLEGDRALLKSRLDSRAGHFFKGDAMLADQLETLEVPSEAEAATVSIALTPETIVARFIETLGLSNGVAVAE</sequence>
<keyword evidence="11" id="KW-1185">Reference proteome</keyword>
<dbReference type="InterPro" id="IPR006001">
    <property type="entry name" value="Therm_gnt_kin"/>
</dbReference>
<evidence type="ECO:0000256" key="7">
    <source>
        <dbReference type="ARBA" id="ARBA00022840"/>
    </source>
</evidence>
<evidence type="ECO:0000313" key="11">
    <source>
        <dbReference type="Proteomes" id="UP001165542"/>
    </source>
</evidence>
<comment type="caution">
    <text evidence="10">The sequence shown here is derived from an EMBL/GenBank/DDBJ whole genome shotgun (WGS) entry which is preliminary data.</text>
</comment>
<evidence type="ECO:0000313" key="10">
    <source>
        <dbReference type="EMBL" id="MCS2608828.1"/>
    </source>
</evidence>
<dbReference type="Proteomes" id="UP001165542">
    <property type="component" value="Unassembled WGS sequence"/>
</dbReference>
<keyword evidence="5 9" id="KW-0547">Nucleotide-binding</keyword>
<dbReference type="EC" id="2.7.1.12" evidence="3 9"/>
<dbReference type="NCBIfam" id="TIGR01313">
    <property type="entry name" value="therm_gnt_kin"/>
    <property type="match status" value="1"/>
</dbReference>
<gene>
    <name evidence="10" type="ORF">LLY24_05750</name>
</gene>
<keyword evidence="4 9" id="KW-0808">Transferase</keyword>
<evidence type="ECO:0000256" key="2">
    <source>
        <dbReference type="ARBA" id="ARBA00008420"/>
    </source>
</evidence>
<dbReference type="SUPFAM" id="SSF52540">
    <property type="entry name" value="P-loop containing nucleoside triphosphate hydrolases"/>
    <property type="match status" value="1"/>
</dbReference>
<evidence type="ECO:0000256" key="3">
    <source>
        <dbReference type="ARBA" id="ARBA00012054"/>
    </source>
</evidence>
<evidence type="ECO:0000256" key="5">
    <source>
        <dbReference type="ARBA" id="ARBA00022741"/>
    </source>
</evidence>
<dbReference type="CDD" id="cd02021">
    <property type="entry name" value="GntK"/>
    <property type="match status" value="1"/>
</dbReference>
<comment type="catalytic activity">
    <reaction evidence="8 9">
        <text>D-gluconate + ATP = 6-phospho-D-gluconate + ADP + H(+)</text>
        <dbReference type="Rhea" id="RHEA:19433"/>
        <dbReference type="ChEBI" id="CHEBI:15378"/>
        <dbReference type="ChEBI" id="CHEBI:18391"/>
        <dbReference type="ChEBI" id="CHEBI:30616"/>
        <dbReference type="ChEBI" id="CHEBI:58759"/>
        <dbReference type="ChEBI" id="CHEBI:456216"/>
        <dbReference type="EC" id="2.7.1.12"/>
    </reaction>
</comment>
<protein>
    <recommendedName>
        <fullName evidence="3 9">Gluconokinase</fullName>
        <ecNumber evidence="3 9">2.7.1.12</ecNumber>
    </recommendedName>
</protein>
<evidence type="ECO:0000256" key="9">
    <source>
        <dbReference type="RuleBase" id="RU363066"/>
    </source>
</evidence>
<dbReference type="Gene3D" id="3.40.50.300">
    <property type="entry name" value="P-loop containing nucleotide triphosphate hydrolases"/>
    <property type="match status" value="1"/>
</dbReference>
<dbReference type="RefSeq" id="WP_259035336.1">
    <property type="nucleotide sequence ID" value="NZ_JAJISC010000002.1"/>
</dbReference>
<evidence type="ECO:0000256" key="8">
    <source>
        <dbReference type="ARBA" id="ARBA00048090"/>
    </source>
</evidence>
<comment type="pathway">
    <text evidence="1">Carbohydrate acid metabolism.</text>
</comment>
<evidence type="ECO:0000256" key="4">
    <source>
        <dbReference type="ARBA" id="ARBA00022679"/>
    </source>
</evidence>
<dbReference type="PANTHER" id="PTHR43442:SF3">
    <property type="entry name" value="GLUCONOKINASE-RELATED"/>
    <property type="match status" value="1"/>
</dbReference>
<name>A0ABT2EB70_9GAMM</name>
<dbReference type="InterPro" id="IPR027417">
    <property type="entry name" value="P-loop_NTPase"/>
</dbReference>
<reference evidence="10" key="1">
    <citation type="submission" date="2021-11" db="EMBL/GenBank/DDBJ databases">
        <title>Halomonas sp., isolated from a coastal aquaculture zone in Dongshan Bay.</title>
        <authorList>
            <person name="Lin W."/>
        </authorList>
    </citation>
    <scope>NUCLEOTIDE SEQUENCE</scope>
    <source>
        <strain evidence="10">Yzlin-01</strain>
    </source>
</reference>
<dbReference type="InterPro" id="IPR031322">
    <property type="entry name" value="Shikimate/glucono_kinase"/>
</dbReference>
<proteinExistence type="inferred from homology"/>
<keyword evidence="7 9" id="KW-0067">ATP-binding</keyword>
<accession>A0ABT2EB70</accession>
<evidence type="ECO:0000256" key="6">
    <source>
        <dbReference type="ARBA" id="ARBA00022777"/>
    </source>
</evidence>
<comment type="similarity">
    <text evidence="2 9">Belongs to the gluconokinase GntK/GntV family.</text>
</comment>
<dbReference type="PANTHER" id="PTHR43442">
    <property type="entry name" value="GLUCONOKINASE-RELATED"/>
    <property type="match status" value="1"/>
</dbReference>